<protein>
    <submittedName>
        <fullName evidence="2">Uncharacterized protein</fullName>
    </submittedName>
</protein>
<dbReference type="AlphaFoldDB" id="A0A0L0ELB2"/>
<evidence type="ECO:0000313" key="2">
    <source>
        <dbReference type="EMBL" id="KNC65090.1"/>
    </source>
</evidence>
<feature type="compositionally biased region" description="Polar residues" evidence="1">
    <location>
        <begin position="1"/>
        <end position="13"/>
    </location>
</feature>
<dbReference type="Proteomes" id="UP000054560">
    <property type="component" value="Unassembled WGS sequence"/>
</dbReference>
<feature type="non-terminal residue" evidence="2">
    <location>
        <position position="76"/>
    </location>
</feature>
<feature type="region of interest" description="Disordered" evidence="1">
    <location>
        <begin position="1"/>
        <end position="76"/>
    </location>
</feature>
<feature type="compositionally biased region" description="Acidic residues" evidence="1">
    <location>
        <begin position="65"/>
        <end position="76"/>
    </location>
</feature>
<dbReference type="GeneID" id="25918782"/>
<evidence type="ECO:0000313" key="3">
    <source>
        <dbReference type="Proteomes" id="UP000054560"/>
    </source>
</evidence>
<keyword evidence="3" id="KW-1185">Reference proteome</keyword>
<feature type="compositionally biased region" description="Polar residues" evidence="1">
    <location>
        <begin position="24"/>
        <end position="37"/>
    </location>
</feature>
<organism evidence="2 3">
    <name type="scientific">Sphaeroforma arctica JP610</name>
    <dbReference type="NCBI Taxonomy" id="667725"/>
    <lineage>
        <taxon>Eukaryota</taxon>
        <taxon>Ichthyosporea</taxon>
        <taxon>Ichthyophonida</taxon>
        <taxon>Sphaeroforma</taxon>
    </lineage>
</organism>
<dbReference type="EMBL" id="KQ256806">
    <property type="protein sequence ID" value="KNC65090.1"/>
    <property type="molecule type" value="Genomic_DNA"/>
</dbReference>
<evidence type="ECO:0000256" key="1">
    <source>
        <dbReference type="SAM" id="MobiDB-lite"/>
    </source>
</evidence>
<name>A0A0L0ELB2_9EUKA</name>
<accession>A0A0L0ELB2</accession>
<proteinExistence type="predicted"/>
<reference evidence="2 3" key="1">
    <citation type="submission" date="2011-02" db="EMBL/GenBank/DDBJ databases">
        <title>The Genome Sequence of Sphaeroforma arctica JP610.</title>
        <authorList>
            <consortium name="The Broad Institute Genome Sequencing Platform"/>
            <person name="Russ C."/>
            <person name="Cuomo C."/>
            <person name="Young S.K."/>
            <person name="Zeng Q."/>
            <person name="Gargeya S."/>
            <person name="Alvarado L."/>
            <person name="Berlin A."/>
            <person name="Chapman S.B."/>
            <person name="Chen Z."/>
            <person name="Freedman E."/>
            <person name="Gellesch M."/>
            <person name="Goldberg J."/>
            <person name="Griggs A."/>
            <person name="Gujja S."/>
            <person name="Heilman E."/>
            <person name="Heiman D."/>
            <person name="Howarth C."/>
            <person name="Mehta T."/>
            <person name="Neiman D."/>
            <person name="Pearson M."/>
            <person name="Roberts A."/>
            <person name="Saif S."/>
            <person name="Shea T."/>
            <person name="Shenoy N."/>
            <person name="Sisk P."/>
            <person name="Stolte C."/>
            <person name="Sykes S."/>
            <person name="White J."/>
            <person name="Yandava C."/>
            <person name="Burger G."/>
            <person name="Gray M.W."/>
            <person name="Holland P.W.H."/>
            <person name="King N."/>
            <person name="Lang F.B.F."/>
            <person name="Roger A.J."/>
            <person name="Ruiz-Trillo I."/>
            <person name="Haas B."/>
            <person name="Nusbaum C."/>
            <person name="Birren B."/>
        </authorList>
    </citation>
    <scope>NUCLEOTIDE SEQUENCE [LARGE SCALE GENOMIC DNA]</scope>
    <source>
        <strain evidence="2 3">JP610</strain>
    </source>
</reference>
<sequence length="76" mass="8474">MGVNAASNNSLIRLSNDFDESESPSDTTAMTLNNKNLSISSRSSERQRSQSVRRYNSMPHNMGDMADEMNDIETDT</sequence>
<gene>
    <name evidence="2" type="ORF">SARC_18278</name>
</gene>
<dbReference type="RefSeq" id="XP_014143115.1">
    <property type="nucleotide sequence ID" value="XM_014287640.1"/>
</dbReference>